<dbReference type="Gene3D" id="3.30.1330.60">
    <property type="entry name" value="OmpA-like domain"/>
    <property type="match status" value="1"/>
</dbReference>
<dbReference type="PANTHER" id="PTHR30329:SF21">
    <property type="entry name" value="LIPOPROTEIN YIAD-RELATED"/>
    <property type="match status" value="1"/>
</dbReference>
<dbReference type="PRINTS" id="PR01021">
    <property type="entry name" value="OMPADOMAIN"/>
</dbReference>
<sequence length="409" mass="43544">MRRLPLLLVTAAMLAPALTFPPLPVMAQSAATADQRVEAAQRALEKAEKSLQDAEETGGDIRAARRSVANAMKSLRSAESAAGIAPAATAPVNPPPTVQAPAAPAPATPASPDAGPKPYTPPETPTAKSPGAKAPEAKPPEAKAPEAKQTAPAKPAKPPAAQPQEAAPKPAKPVVTRRNGITETRTPRADGGTIVEQRDASGRIIRRVEIAPNGTEAVIIDRTRGAGTPVAPPRIYDPREVPPPPGADLDGGRASEAEIERALRAAPRRGSGGYSINEIQRSERIRQRVAAVDLDTITFPSGSARVPEDQVWKLERIGRAVRRIVERWPDQVFLIEGHTDAVGTRLANRELSARRADSVAGILVRYFGVPPRNLVTEGYGEDYLKVRTDGPSRENRRVTIRNITPLLGR</sequence>
<organism evidence="8 9">
    <name type="scientific">Kaistia geumhonensis</name>
    <dbReference type="NCBI Taxonomy" id="410839"/>
    <lineage>
        <taxon>Bacteria</taxon>
        <taxon>Pseudomonadati</taxon>
        <taxon>Pseudomonadota</taxon>
        <taxon>Alphaproteobacteria</taxon>
        <taxon>Hyphomicrobiales</taxon>
        <taxon>Kaistiaceae</taxon>
        <taxon>Kaistia</taxon>
    </lineage>
</organism>
<comment type="subcellular location">
    <subcellularLocation>
        <location evidence="1">Cell outer membrane</location>
    </subcellularLocation>
</comment>
<dbReference type="Pfam" id="PF00691">
    <property type="entry name" value="OmpA"/>
    <property type="match status" value="1"/>
</dbReference>
<evidence type="ECO:0000256" key="1">
    <source>
        <dbReference type="ARBA" id="ARBA00004442"/>
    </source>
</evidence>
<feature type="region of interest" description="Disordered" evidence="5">
    <location>
        <begin position="225"/>
        <end position="252"/>
    </location>
</feature>
<dbReference type="PROSITE" id="PS51123">
    <property type="entry name" value="OMPA_2"/>
    <property type="match status" value="1"/>
</dbReference>
<proteinExistence type="predicted"/>
<comment type="caution">
    <text evidence="8">The sequence shown here is derived from an EMBL/GenBank/DDBJ whole genome shotgun (WGS) entry which is preliminary data.</text>
</comment>
<keyword evidence="6" id="KW-0732">Signal</keyword>
<dbReference type="InterPro" id="IPR006664">
    <property type="entry name" value="OMP_bac"/>
</dbReference>
<evidence type="ECO:0000313" key="9">
    <source>
        <dbReference type="Proteomes" id="UP001223743"/>
    </source>
</evidence>
<reference evidence="8 9" key="1">
    <citation type="submission" date="2023-07" db="EMBL/GenBank/DDBJ databases">
        <title>Genomic Encyclopedia of Type Strains, Phase IV (KMG-IV): sequencing the most valuable type-strain genomes for metagenomic binning, comparative biology and taxonomic classification.</title>
        <authorList>
            <person name="Goeker M."/>
        </authorList>
    </citation>
    <scope>NUCLEOTIDE SEQUENCE [LARGE SCALE GENOMIC DNA]</scope>
    <source>
        <strain evidence="8 9">B1-1</strain>
    </source>
</reference>
<evidence type="ECO:0000256" key="5">
    <source>
        <dbReference type="SAM" id="MobiDB-lite"/>
    </source>
</evidence>
<evidence type="ECO:0000256" key="4">
    <source>
        <dbReference type="PROSITE-ProRule" id="PRU00473"/>
    </source>
</evidence>
<dbReference type="SUPFAM" id="SSF103088">
    <property type="entry name" value="OmpA-like"/>
    <property type="match status" value="1"/>
</dbReference>
<keyword evidence="2 4" id="KW-0472">Membrane</keyword>
<dbReference type="InterPro" id="IPR006690">
    <property type="entry name" value="OMPA-like_CS"/>
</dbReference>
<dbReference type="CDD" id="cd07185">
    <property type="entry name" value="OmpA_C-like"/>
    <property type="match status" value="1"/>
</dbReference>
<evidence type="ECO:0000256" key="2">
    <source>
        <dbReference type="ARBA" id="ARBA00023136"/>
    </source>
</evidence>
<dbReference type="EMBL" id="JAUSWJ010000001">
    <property type="protein sequence ID" value="MDQ0514867.1"/>
    <property type="molecule type" value="Genomic_DNA"/>
</dbReference>
<feature type="compositionally biased region" description="Low complexity" evidence="5">
    <location>
        <begin position="78"/>
        <end position="91"/>
    </location>
</feature>
<feature type="compositionally biased region" description="Low complexity" evidence="5">
    <location>
        <begin position="162"/>
        <end position="173"/>
    </location>
</feature>
<feature type="region of interest" description="Disordered" evidence="5">
    <location>
        <begin position="44"/>
        <end position="198"/>
    </location>
</feature>
<gene>
    <name evidence="8" type="ORF">QO015_000480</name>
</gene>
<keyword evidence="9" id="KW-1185">Reference proteome</keyword>
<feature type="compositionally biased region" description="Basic and acidic residues" evidence="5">
    <location>
        <begin position="135"/>
        <end position="146"/>
    </location>
</feature>
<evidence type="ECO:0000256" key="3">
    <source>
        <dbReference type="ARBA" id="ARBA00023237"/>
    </source>
</evidence>
<dbReference type="InterPro" id="IPR036737">
    <property type="entry name" value="OmpA-like_sf"/>
</dbReference>
<dbReference type="InterPro" id="IPR006665">
    <property type="entry name" value="OmpA-like"/>
</dbReference>
<evidence type="ECO:0000313" key="8">
    <source>
        <dbReference type="EMBL" id="MDQ0514867.1"/>
    </source>
</evidence>
<keyword evidence="3" id="KW-0998">Cell outer membrane</keyword>
<dbReference type="PANTHER" id="PTHR30329">
    <property type="entry name" value="STATOR ELEMENT OF FLAGELLAR MOTOR COMPLEX"/>
    <property type="match status" value="1"/>
</dbReference>
<feature type="chain" id="PRO_5045291038" evidence="6">
    <location>
        <begin position="28"/>
        <end position="409"/>
    </location>
</feature>
<dbReference type="InterPro" id="IPR050330">
    <property type="entry name" value="Bact_OuterMem_StrucFunc"/>
</dbReference>
<dbReference type="PROSITE" id="PS01068">
    <property type="entry name" value="OMPA_1"/>
    <property type="match status" value="1"/>
</dbReference>
<dbReference type="RefSeq" id="WP_266281694.1">
    <property type="nucleotide sequence ID" value="NZ_JAPKNF010000001.1"/>
</dbReference>
<feature type="signal peptide" evidence="6">
    <location>
        <begin position="1"/>
        <end position="27"/>
    </location>
</feature>
<dbReference type="Proteomes" id="UP001223743">
    <property type="component" value="Unassembled WGS sequence"/>
</dbReference>
<name>A0ABU0M1P2_9HYPH</name>
<protein>
    <submittedName>
        <fullName evidence="8">Outer membrane protein OmpA-like peptidoglycan-associated protein</fullName>
    </submittedName>
</protein>
<feature type="compositionally biased region" description="Pro residues" evidence="5">
    <location>
        <begin position="92"/>
        <end position="109"/>
    </location>
</feature>
<feature type="domain" description="OmpA-like" evidence="7">
    <location>
        <begin position="286"/>
        <end position="406"/>
    </location>
</feature>
<evidence type="ECO:0000259" key="7">
    <source>
        <dbReference type="PROSITE" id="PS51123"/>
    </source>
</evidence>
<evidence type="ECO:0000256" key="6">
    <source>
        <dbReference type="SAM" id="SignalP"/>
    </source>
</evidence>
<accession>A0ABU0M1P2</accession>